<comment type="subcellular location">
    <subcellularLocation>
        <location evidence="1">Nucleus</location>
    </subcellularLocation>
</comment>
<keyword evidence="8" id="KW-0675">Receptor</keyword>
<dbReference type="STRING" id="282301.A0A267GL95"/>
<dbReference type="GO" id="GO:0004879">
    <property type="term" value="F:nuclear receptor activity"/>
    <property type="evidence" value="ECO:0007669"/>
    <property type="project" value="TreeGrafter"/>
</dbReference>
<name>A0A267GL95_9PLAT</name>
<evidence type="ECO:0000256" key="1">
    <source>
        <dbReference type="ARBA" id="ARBA00004123"/>
    </source>
</evidence>
<evidence type="ECO:0000256" key="5">
    <source>
        <dbReference type="ARBA" id="ARBA00023015"/>
    </source>
</evidence>
<evidence type="ECO:0000313" key="12">
    <source>
        <dbReference type="EMBL" id="PAA86796.1"/>
    </source>
</evidence>
<evidence type="ECO:0000256" key="6">
    <source>
        <dbReference type="ARBA" id="ARBA00023125"/>
    </source>
</evidence>
<comment type="caution">
    <text evidence="12">The sequence shown here is derived from an EMBL/GenBank/DDBJ whole genome shotgun (WGS) entry which is preliminary data.</text>
</comment>
<keyword evidence="3" id="KW-0863">Zinc-finger</keyword>
<sequence>MTSSDACISSNSGCDSASSELLAILDLPDDNSLISSASAPASPLSHHLPQTQQPQQQQLNTDSAATRAVEICAVCSDTASGVHYGVPACEGCKGFFRRVVVSGYAGAPCGHSEAPLAISPATRNACQWCRLKKCCAVNMGRRRSKLGRRSKRCDSAAATAKSTGRIEAAGIGDQQLLAYLVQARHDFETIRIKRSCYRRADKAAAAAAANPPPPPLIPSTLPPSPLPLPPLPPPPLPMPPPPPPPPPPQQQKQQRQASVRLFSRHRRILQLRQSRAPPKKSRRPGCLLWDPPAVCSLSQQLLLRLAGPLADRLTTETAGCLPATQLVLSTVDEFSAAWEADFNLAAAGNGGFSAAAASATAALTDDASLLLRCHWRCRPLPRLSAADHQTIVSQLPEPQWYQEPEILASLAAITPRLLSRVLAFSTCIFGGSSASAANTCADHSVTVSCAEALTLADKRELLTRHSPRVIAMHCCASLVRRSDDCVLDPCGSYRLSRGFLQYSSHPLLRNLFLGLLNNVSAEWDALRITEAELAFMSALCLTSPFLGIQEPQSTFEDADAVVSVHMSIIGLFWCHLRSEEMRRSGLTGDRLLMEPELNAAVRLSALTRILRLHSVLNKLTAFDGSAHWESPELRDGIRRTIERFELAPNTF</sequence>
<evidence type="ECO:0000256" key="4">
    <source>
        <dbReference type="ARBA" id="ARBA00022833"/>
    </source>
</evidence>
<dbReference type="InterPro" id="IPR001628">
    <property type="entry name" value="Znf_hrmn_rcpt"/>
</dbReference>
<dbReference type="SUPFAM" id="SSF48508">
    <property type="entry name" value="Nuclear receptor ligand-binding domain"/>
    <property type="match status" value="1"/>
</dbReference>
<protein>
    <recommendedName>
        <fullName evidence="11">Nuclear receptor domain-containing protein</fullName>
    </recommendedName>
</protein>
<dbReference type="Gene3D" id="3.30.50.10">
    <property type="entry name" value="Erythroid Transcription Factor GATA-1, subunit A"/>
    <property type="match status" value="1"/>
</dbReference>
<evidence type="ECO:0000256" key="2">
    <source>
        <dbReference type="ARBA" id="ARBA00022723"/>
    </source>
</evidence>
<evidence type="ECO:0000256" key="7">
    <source>
        <dbReference type="ARBA" id="ARBA00023163"/>
    </source>
</evidence>
<keyword evidence="4" id="KW-0862">Zinc</keyword>
<reference evidence="12 13" key="1">
    <citation type="submission" date="2017-06" db="EMBL/GenBank/DDBJ databases">
        <title>A platform for efficient transgenesis in Macrostomum lignano, a flatworm model organism for stem cell research.</title>
        <authorList>
            <person name="Berezikov E."/>
        </authorList>
    </citation>
    <scope>NUCLEOTIDE SEQUENCE [LARGE SCALE GENOMIC DNA]</scope>
    <source>
        <strain evidence="12">DV1</strain>
        <tissue evidence="12">Whole organism</tissue>
    </source>
</reference>
<dbReference type="AlphaFoldDB" id="A0A267GL95"/>
<keyword evidence="2" id="KW-0479">Metal-binding</keyword>
<feature type="compositionally biased region" description="Low complexity" evidence="10">
    <location>
        <begin position="36"/>
        <end position="58"/>
    </location>
</feature>
<dbReference type="PANTHER" id="PTHR45805:SF2">
    <property type="entry name" value="NUCLEAR HORMONE RECEPTOR HR3-RELATED"/>
    <property type="match status" value="1"/>
</dbReference>
<feature type="region of interest" description="Disordered" evidence="10">
    <location>
        <begin position="36"/>
        <end position="60"/>
    </location>
</feature>
<dbReference type="GO" id="GO:0000978">
    <property type="term" value="F:RNA polymerase II cis-regulatory region sequence-specific DNA binding"/>
    <property type="evidence" value="ECO:0007669"/>
    <property type="project" value="TreeGrafter"/>
</dbReference>
<keyword evidence="13" id="KW-1185">Reference proteome</keyword>
<dbReference type="InterPro" id="IPR013088">
    <property type="entry name" value="Znf_NHR/GATA"/>
</dbReference>
<evidence type="ECO:0000259" key="11">
    <source>
        <dbReference type="PROSITE" id="PS51030"/>
    </source>
</evidence>
<evidence type="ECO:0000256" key="8">
    <source>
        <dbReference type="ARBA" id="ARBA00023170"/>
    </source>
</evidence>
<dbReference type="GO" id="GO:0005634">
    <property type="term" value="C:nucleus"/>
    <property type="evidence" value="ECO:0007669"/>
    <property type="project" value="UniProtKB-SubCell"/>
</dbReference>
<accession>A0A267GL95</accession>
<evidence type="ECO:0000256" key="10">
    <source>
        <dbReference type="SAM" id="MobiDB-lite"/>
    </source>
</evidence>
<feature type="domain" description="Nuclear receptor" evidence="11">
    <location>
        <begin position="69"/>
        <end position="148"/>
    </location>
</feature>
<dbReference type="PRINTS" id="PR00047">
    <property type="entry name" value="STROIDFINGER"/>
</dbReference>
<dbReference type="PROSITE" id="PS00031">
    <property type="entry name" value="NUCLEAR_REC_DBD_1"/>
    <property type="match status" value="1"/>
</dbReference>
<keyword evidence="7" id="KW-0804">Transcription</keyword>
<dbReference type="PROSITE" id="PS51030">
    <property type="entry name" value="NUCLEAR_REC_DBD_2"/>
    <property type="match status" value="1"/>
</dbReference>
<dbReference type="EMBL" id="NIVC01000264">
    <property type="protein sequence ID" value="PAA86796.1"/>
    <property type="molecule type" value="Genomic_DNA"/>
</dbReference>
<evidence type="ECO:0000313" key="13">
    <source>
        <dbReference type="Proteomes" id="UP000215902"/>
    </source>
</evidence>
<dbReference type="OrthoDB" id="5771769at2759"/>
<dbReference type="SUPFAM" id="SSF57716">
    <property type="entry name" value="Glucocorticoid receptor-like (DNA-binding domain)"/>
    <property type="match status" value="1"/>
</dbReference>
<dbReference type="SMART" id="SM00399">
    <property type="entry name" value="ZnF_C4"/>
    <property type="match status" value="1"/>
</dbReference>
<keyword evidence="9" id="KW-0539">Nucleus</keyword>
<keyword evidence="6" id="KW-0238">DNA-binding</keyword>
<dbReference type="Proteomes" id="UP000215902">
    <property type="component" value="Unassembled WGS sequence"/>
</dbReference>
<gene>
    <name evidence="12" type="ORF">BOX15_Mlig030609g1</name>
</gene>
<dbReference type="PANTHER" id="PTHR45805">
    <property type="entry name" value="NUCLEAR HORMONE RECEPTOR HR3-RELATED"/>
    <property type="match status" value="1"/>
</dbReference>
<evidence type="ECO:0000256" key="9">
    <source>
        <dbReference type="ARBA" id="ARBA00023242"/>
    </source>
</evidence>
<proteinExistence type="predicted"/>
<dbReference type="Gene3D" id="1.10.565.10">
    <property type="entry name" value="Retinoid X Receptor"/>
    <property type="match status" value="1"/>
</dbReference>
<dbReference type="Pfam" id="PF00105">
    <property type="entry name" value="zf-C4"/>
    <property type="match status" value="1"/>
</dbReference>
<feature type="region of interest" description="Disordered" evidence="10">
    <location>
        <begin position="207"/>
        <end position="259"/>
    </location>
</feature>
<keyword evidence="5" id="KW-0805">Transcription regulation</keyword>
<organism evidence="12 13">
    <name type="scientific">Macrostomum lignano</name>
    <dbReference type="NCBI Taxonomy" id="282301"/>
    <lineage>
        <taxon>Eukaryota</taxon>
        <taxon>Metazoa</taxon>
        <taxon>Spiralia</taxon>
        <taxon>Lophotrochozoa</taxon>
        <taxon>Platyhelminthes</taxon>
        <taxon>Rhabditophora</taxon>
        <taxon>Macrostomorpha</taxon>
        <taxon>Macrostomida</taxon>
        <taxon>Macrostomidae</taxon>
        <taxon>Macrostomum</taxon>
    </lineage>
</organism>
<evidence type="ECO:0000256" key="3">
    <source>
        <dbReference type="ARBA" id="ARBA00022771"/>
    </source>
</evidence>
<dbReference type="InterPro" id="IPR035500">
    <property type="entry name" value="NHR-like_dom_sf"/>
</dbReference>
<dbReference type="GO" id="GO:0008270">
    <property type="term" value="F:zinc ion binding"/>
    <property type="evidence" value="ECO:0007669"/>
    <property type="project" value="UniProtKB-KW"/>
</dbReference>
<feature type="compositionally biased region" description="Pro residues" evidence="10">
    <location>
        <begin position="210"/>
        <end position="249"/>
    </location>
</feature>